<evidence type="ECO:0000313" key="2">
    <source>
        <dbReference type="Proteomes" id="UP000295008"/>
    </source>
</evidence>
<sequence>MLDYSIICLSSIDWNFMHQRPQQIMKLLSKKHPILYIEPTKTWEGCLRKQGIGGFKTLRKINSNLFVLNPIIPFSARKFPYINNKINNEFHKNLQKTVFDLGFNNNILWFYTYNQNDLIGLFKEKYIIYDCVDDHAQFNPQKAKIVSTKEDYLLSKADHVFVTAENLYNKVVKKNKKVTINRNGVDVSHFMVPLNPEKKEKKVVGFIGAIFDWVDVELIQKAAQSYPKITFSLVGPIQNTIDKVSLKKLPNVVLHGIQDYNELPKFIMEFDVCLIPFKISQLTMSVNPVKLYEYFASGRPVVSTALPEVLPYLPYAYIGNTHQEFISLIGRALEEDNIEWVRIRKKIAADNSWESKVIEMEKVLKNLVI</sequence>
<name>A0A4R1RFI5_HYDET</name>
<protein>
    <submittedName>
        <fullName evidence="1">Glycosyltransferase involved in cell wall biosynthesis</fullName>
    </submittedName>
</protein>
<gene>
    <name evidence="1" type="ORF">EDC14_101836</name>
</gene>
<accession>A0A4R1RFI5</accession>
<dbReference type="Pfam" id="PF13692">
    <property type="entry name" value="Glyco_trans_1_4"/>
    <property type="match status" value="1"/>
</dbReference>
<organism evidence="1 2">
    <name type="scientific">Hydrogenispora ethanolica</name>
    <dbReference type="NCBI Taxonomy" id="1082276"/>
    <lineage>
        <taxon>Bacteria</taxon>
        <taxon>Bacillati</taxon>
        <taxon>Bacillota</taxon>
        <taxon>Hydrogenispora</taxon>
    </lineage>
</organism>
<dbReference type="SUPFAM" id="SSF53756">
    <property type="entry name" value="UDP-Glycosyltransferase/glycogen phosphorylase"/>
    <property type="match status" value="1"/>
</dbReference>
<dbReference type="GO" id="GO:0016740">
    <property type="term" value="F:transferase activity"/>
    <property type="evidence" value="ECO:0007669"/>
    <property type="project" value="UniProtKB-KW"/>
</dbReference>
<dbReference type="Gene3D" id="3.40.50.11010">
    <property type="match status" value="1"/>
</dbReference>
<keyword evidence="1" id="KW-0808">Transferase</keyword>
<dbReference type="AlphaFoldDB" id="A0A4R1RFI5"/>
<dbReference type="Proteomes" id="UP000295008">
    <property type="component" value="Unassembled WGS sequence"/>
</dbReference>
<reference evidence="1 2" key="1">
    <citation type="submission" date="2019-03" db="EMBL/GenBank/DDBJ databases">
        <title>Genomic Encyclopedia of Type Strains, Phase IV (KMG-IV): sequencing the most valuable type-strain genomes for metagenomic binning, comparative biology and taxonomic classification.</title>
        <authorList>
            <person name="Goeker M."/>
        </authorList>
    </citation>
    <scope>NUCLEOTIDE SEQUENCE [LARGE SCALE GENOMIC DNA]</scope>
    <source>
        <strain evidence="1 2">LX-B</strain>
    </source>
</reference>
<keyword evidence="2" id="KW-1185">Reference proteome</keyword>
<dbReference type="RefSeq" id="WP_165908037.1">
    <property type="nucleotide sequence ID" value="NZ_SLUN01000018.1"/>
</dbReference>
<comment type="caution">
    <text evidence="1">The sequence shown here is derived from an EMBL/GenBank/DDBJ whole genome shotgun (WGS) entry which is preliminary data.</text>
</comment>
<evidence type="ECO:0000313" key="1">
    <source>
        <dbReference type="EMBL" id="TCL64738.1"/>
    </source>
</evidence>
<proteinExistence type="predicted"/>
<dbReference type="EMBL" id="SLUN01000018">
    <property type="protein sequence ID" value="TCL64738.1"/>
    <property type="molecule type" value="Genomic_DNA"/>
</dbReference>
<dbReference type="Gene3D" id="3.40.50.2000">
    <property type="entry name" value="Glycogen Phosphorylase B"/>
    <property type="match status" value="1"/>
</dbReference>